<keyword evidence="3" id="KW-1185">Reference proteome</keyword>
<feature type="region of interest" description="Disordered" evidence="1">
    <location>
        <begin position="34"/>
        <end position="74"/>
    </location>
</feature>
<proteinExistence type="predicted"/>
<feature type="region of interest" description="Disordered" evidence="1">
    <location>
        <begin position="95"/>
        <end position="121"/>
    </location>
</feature>
<feature type="non-terminal residue" evidence="2">
    <location>
        <position position="1"/>
    </location>
</feature>
<sequence length="157" mass="17014">VASRQLILVHRSTAHHRNTVTFCQLAGRLIGEFEPGAEADDRETRARRRPDPDPDPARRHGSPQASRAPCGPHLPIDRDGAGCWHVVLVDVQSQERRPGIDGLEAPLGPLDDAKSRSGDASGSCPSLYLLARIVYLFNNAKTTPTTHAVRITAASQT</sequence>
<dbReference type="EMBL" id="PKSG01000596">
    <property type="protein sequence ID" value="POR33966.1"/>
    <property type="molecule type" value="Genomic_DNA"/>
</dbReference>
<protein>
    <submittedName>
        <fullName evidence="2">Uncharacterized protein</fullName>
    </submittedName>
</protein>
<feature type="compositionally biased region" description="Basic and acidic residues" evidence="1">
    <location>
        <begin position="49"/>
        <end position="58"/>
    </location>
</feature>
<accession>A0A2S4KUU2</accession>
<feature type="non-terminal residue" evidence="2">
    <location>
        <position position="157"/>
    </location>
</feature>
<comment type="caution">
    <text evidence="2">The sequence shown here is derived from an EMBL/GenBank/DDBJ whole genome shotgun (WGS) entry which is preliminary data.</text>
</comment>
<evidence type="ECO:0000256" key="1">
    <source>
        <dbReference type="SAM" id="MobiDB-lite"/>
    </source>
</evidence>
<name>A0A2S4KUU2_9HYPO</name>
<organism evidence="2 3">
    <name type="scientific">Tolypocladium paradoxum</name>
    <dbReference type="NCBI Taxonomy" id="94208"/>
    <lineage>
        <taxon>Eukaryota</taxon>
        <taxon>Fungi</taxon>
        <taxon>Dikarya</taxon>
        <taxon>Ascomycota</taxon>
        <taxon>Pezizomycotina</taxon>
        <taxon>Sordariomycetes</taxon>
        <taxon>Hypocreomycetidae</taxon>
        <taxon>Hypocreales</taxon>
        <taxon>Ophiocordycipitaceae</taxon>
        <taxon>Tolypocladium</taxon>
    </lineage>
</organism>
<reference evidence="2 3" key="1">
    <citation type="submission" date="2018-01" db="EMBL/GenBank/DDBJ databases">
        <title>Harnessing the power of phylogenomics to disentangle the directionality and signatures of interkingdom host jumping in the parasitic fungal genus Tolypocladium.</title>
        <authorList>
            <person name="Quandt C.A."/>
            <person name="Patterson W."/>
            <person name="Spatafora J.W."/>
        </authorList>
    </citation>
    <scope>NUCLEOTIDE SEQUENCE [LARGE SCALE GENOMIC DNA]</scope>
    <source>
        <strain evidence="2 3">NRBC 100945</strain>
    </source>
</reference>
<evidence type="ECO:0000313" key="2">
    <source>
        <dbReference type="EMBL" id="POR33966.1"/>
    </source>
</evidence>
<dbReference type="Proteomes" id="UP000237481">
    <property type="component" value="Unassembled WGS sequence"/>
</dbReference>
<evidence type="ECO:0000313" key="3">
    <source>
        <dbReference type="Proteomes" id="UP000237481"/>
    </source>
</evidence>
<gene>
    <name evidence="2" type="ORF">TPAR_05813</name>
</gene>
<dbReference type="AlphaFoldDB" id="A0A2S4KUU2"/>
<dbReference type="OrthoDB" id="10620721at2759"/>